<organism evidence="2 3">
    <name type="scientific">Mesorhizobium sangaii</name>
    <dbReference type="NCBI Taxonomy" id="505389"/>
    <lineage>
        <taxon>Bacteria</taxon>
        <taxon>Pseudomonadati</taxon>
        <taxon>Pseudomonadota</taxon>
        <taxon>Alphaproteobacteria</taxon>
        <taxon>Hyphomicrobiales</taxon>
        <taxon>Phyllobacteriaceae</taxon>
        <taxon>Mesorhizobium</taxon>
    </lineage>
</organism>
<name>A0A841PGW3_9HYPH</name>
<feature type="chain" id="PRO_5032879833" evidence="1">
    <location>
        <begin position="24"/>
        <end position="141"/>
    </location>
</feature>
<proteinExistence type="predicted"/>
<feature type="signal peptide" evidence="1">
    <location>
        <begin position="1"/>
        <end position="23"/>
    </location>
</feature>
<keyword evidence="3" id="KW-1185">Reference proteome</keyword>
<dbReference type="PROSITE" id="PS51318">
    <property type="entry name" value="TAT"/>
    <property type="match status" value="1"/>
</dbReference>
<comment type="caution">
    <text evidence="2">The sequence shown here is derived from an EMBL/GenBank/DDBJ whole genome shotgun (WGS) entry which is preliminary data.</text>
</comment>
<dbReference type="EMBL" id="JACHEF010000004">
    <property type="protein sequence ID" value="MBB6411898.1"/>
    <property type="molecule type" value="Genomic_DNA"/>
</dbReference>
<gene>
    <name evidence="2" type="ORF">HNQ71_004586</name>
</gene>
<keyword evidence="2" id="KW-0560">Oxidoreductase</keyword>
<dbReference type="InterPro" id="IPR006311">
    <property type="entry name" value="TAT_signal"/>
</dbReference>
<reference evidence="2 3" key="1">
    <citation type="submission" date="2020-08" db="EMBL/GenBank/DDBJ databases">
        <title>Genomic Encyclopedia of Type Strains, Phase IV (KMG-IV): sequencing the most valuable type-strain genomes for metagenomic binning, comparative biology and taxonomic classification.</title>
        <authorList>
            <person name="Goeker M."/>
        </authorList>
    </citation>
    <scope>NUCLEOTIDE SEQUENCE [LARGE SCALE GENOMIC DNA]</scope>
    <source>
        <strain evidence="2 3">DSM 100039</strain>
    </source>
</reference>
<dbReference type="InterPro" id="IPR011051">
    <property type="entry name" value="RmlC_Cupin_sf"/>
</dbReference>
<dbReference type="Gene3D" id="2.60.120.10">
    <property type="entry name" value="Jelly Rolls"/>
    <property type="match status" value="1"/>
</dbReference>
<dbReference type="InterPro" id="IPR014710">
    <property type="entry name" value="RmlC-like_jellyroll"/>
</dbReference>
<sequence>MKMNRRNALALGAASLSAPLLVAKPTPVAAKAYGPTDGKEIFPGVRLIELGTRDSHIKGYKTIAMEDVVYQPKGSSPLGDVMADDMVCTVTEGELEVTAGEKQFKAKEGDVWSCGKGSTKEAATNNGTVVAVMRVINLKAS</sequence>
<protein>
    <submittedName>
        <fullName evidence="2">Quercetin dioxygenase-like cupin family protein</fullName>
    </submittedName>
</protein>
<dbReference type="SUPFAM" id="SSF51182">
    <property type="entry name" value="RmlC-like cupins"/>
    <property type="match status" value="1"/>
</dbReference>
<accession>A0A841PGW3</accession>
<dbReference type="AlphaFoldDB" id="A0A841PGW3"/>
<dbReference type="Proteomes" id="UP000556329">
    <property type="component" value="Unassembled WGS sequence"/>
</dbReference>
<keyword evidence="1" id="KW-0732">Signal</keyword>
<evidence type="ECO:0000313" key="3">
    <source>
        <dbReference type="Proteomes" id="UP000556329"/>
    </source>
</evidence>
<dbReference type="RefSeq" id="WP_184874780.1">
    <property type="nucleotide sequence ID" value="NZ_JACHEF010000004.1"/>
</dbReference>
<evidence type="ECO:0000256" key="1">
    <source>
        <dbReference type="SAM" id="SignalP"/>
    </source>
</evidence>
<dbReference type="GO" id="GO:0051213">
    <property type="term" value="F:dioxygenase activity"/>
    <property type="evidence" value="ECO:0007669"/>
    <property type="project" value="UniProtKB-KW"/>
</dbReference>
<evidence type="ECO:0000313" key="2">
    <source>
        <dbReference type="EMBL" id="MBB6411898.1"/>
    </source>
</evidence>
<keyword evidence="2" id="KW-0223">Dioxygenase</keyword>